<dbReference type="GO" id="GO:0043565">
    <property type="term" value="F:sequence-specific DNA binding"/>
    <property type="evidence" value="ECO:0007669"/>
    <property type="project" value="InterPro"/>
</dbReference>
<dbReference type="SUPFAM" id="SSF51182">
    <property type="entry name" value="RmlC-like cupins"/>
    <property type="match status" value="1"/>
</dbReference>
<dbReference type="InterPro" id="IPR018062">
    <property type="entry name" value="HTH_AraC-typ_CS"/>
</dbReference>
<evidence type="ECO:0000256" key="1">
    <source>
        <dbReference type="ARBA" id="ARBA00023015"/>
    </source>
</evidence>
<evidence type="ECO:0000259" key="4">
    <source>
        <dbReference type="PROSITE" id="PS01124"/>
    </source>
</evidence>
<dbReference type="Gene3D" id="2.60.120.10">
    <property type="entry name" value="Jelly Rolls"/>
    <property type="match status" value="1"/>
</dbReference>
<dbReference type="PROSITE" id="PS01124">
    <property type="entry name" value="HTH_ARAC_FAMILY_2"/>
    <property type="match status" value="1"/>
</dbReference>
<dbReference type="RefSeq" id="WP_185801992.1">
    <property type="nucleotide sequence ID" value="NZ_JACJVJ010000002.1"/>
</dbReference>
<feature type="domain" description="HTH araC/xylS-type" evidence="4">
    <location>
        <begin position="221"/>
        <end position="319"/>
    </location>
</feature>
<comment type="caution">
    <text evidence="5">The sequence shown here is derived from an EMBL/GenBank/DDBJ whole genome shotgun (WGS) entry which is preliminary data.</text>
</comment>
<dbReference type="PROSITE" id="PS00041">
    <property type="entry name" value="HTH_ARAC_FAMILY_1"/>
    <property type="match status" value="1"/>
</dbReference>
<keyword evidence="1" id="KW-0805">Transcription regulation</keyword>
<dbReference type="PANTHER" id="PTHR46796">
    <property type="entry name" value="HTH-TYPE TRANSCRIPTIONAL ACTIVATOR RHAS-RELATED"/>
    <property type="match status" value="1"/>
</dbReference>
<evidence type="ECO:0000256" key="3">
    <source>
        <dbReference type="ARBA" id="ARBA00023163"/>
    </source>
</evidence>
<reference evidence="5 6" key="1">
    <citation type="submission" date="2020-08" db="EMBL/GenBank/DDBJ databases">
        <title>Draft genome sequence of Parasphingopyxis sp. GrpM-11.</title>
        <authorList>
            <person name="Oh J."/>
            <person name="Roh D.-H."/>
        </authorList>
    </citation>
    <scope>NUCLEOTIDE SEQUENCE [LARGE SCALE GENOMIC DNA]</scope>
    <source>
        <strain evidence="5 6">GrpM-11</strain>
    </source>
</reference>
<organism evidence="5 6">
    <name type="scientific">Parasphingopyxis marina</name>
    <dbReference type="NCBI Taxonomy" id="2761622"/>
    <lineage>
        <taxon>Bacteria</taxon>
        <taxon>Pseudomonadati</taxon>
        <taxon>Pseudomonadota</taxon>
        <taxon>Alphaproteobacteria</taxon>
        <taxon>Sphingomonadales</taxon>
        <taxon>Sphingomonadaceae</taxon>
        <taxon>Parasphingopyxis</taxon>
    </lineage>
</organism>
<dbReference type="GO" id="GO:0003700">
    <property type="term" value="F:DNA-binding transcription factor activity"/>
    <property type="evidence" value="ECO:0007669"/>
    <property type="project" value="InterPro"/>
</dbReference>
<accession>A0A842I214</accession>
<dbReference type="Pfam" id="PF12852">
    <property type="entry name" value="Cupin_6"/>
    <property type="match status" value="1"/>
</dbReference>
<dbReference type="InterPro" id="IPR032783">
    <property type="entry name" value="AraC_lig"/>
</dbReference>
<evidence type="ECO:0000313" key="6">
    <source>
        <dbReference type="Proteomes" id="UP000564378"/>
    </source>
</evidence>
<keyword evidence="6" id="KW-1185">Reference proteome</keyword>
<dbReference type="InterPro" id="IPR009057">
    <property type="entry name" value="Homeodomain-like_sf"/>
</dbReference>
<evidence type="ECO:0000256" key="2">
    <source>
        <dbReference type="ARBA" id="ARBA00023125"/>
    </source>
</evidence>
<dbReference type="PANTHER" id="PTHR46796:SF7">
    <property type="entry name" value="ARAC FAMILY TRANSCRIPTIONAL REGULATOR"/>
    <property type="match status" value="1"/>
</dbReference>
<dbReference type="EMBL" id="JACJVJ010000002">
    <property type="protein sequence ID" value="MBC2778763.1"/>
    <property type="molecule type" value="Genomic_DNA"/>
</dbReference>
<protein>
    <submittedName>
        <fullName evidence="5">AraC family transcriptional regulator</fullName>
    </submittedName>
</protein>
<dbReference type="InterPro" id="IPR050204">
    <property type="entry name" value="AraC_XylS_family_regulators"/>
</dbReference>
<gene>
    <name evidence="5" type="ORF">H6P80_14155</name>
</gene>
<sequence>MDVLSDVLQAVRLKGALYFDVRTCEPVVAETPAMADVGAMVMPGAEHVISFHIMLSGECWAETIGSGNPPVRLEEGDIIVFPHGHPHAFVTHLGERNPPDLQFYATARGSSLPLMIELEEGGPKPMRFVCGYFGCCATPYNPLLQALPAQVLAKRPETGNHMEVDLIQAAVEEAGSPRAGGTTILSRLSELLFVRVIRRYIEQLPDHSRGWLAGLRDPNIGKALELVHADPCCEWTLEELARRSGLSRAVFAERFADQVGETPMRYLAKWRMQVAAGLLEQPGVPIEAIAEKVGYKSEAAFNRAFKNIVGLPPGAWRRGQRAAPGGVQA</sequence>
<dbReference type="InterPro" id="IPR011051">
    <property type="entry name" value="RmlC_Cupin_sf"/>
</dbReference>
<dbReference type="InterPro" id="IPR018060">
    <property type="entry name" value="HTH_AraC"/>
</dbReference>
<evidence type="ECO:0000313" key="5">
    <source>
        <dbReference type="EMBL" id="MBC2778763.1"/>
    </source>
</evidence>
<dbReference type="SMART" id="SM00342">
    <property type="entry name" value="HTH_ARAC"/>
    <property type="match status" value="1"/>
</dbReference>
<proteinExistence type="predicted"/>
<name>A0A842I214_9SPHN</name>
<dbReference type="SUPFAM" id="SSF46689">
    <property type="entry name" value="Homeodomain-like"/>
    <property type="match status" value="2"/>
</dbReference>
<dbReference type="Pfam" id="PF12833">
    <property type="entry name" value="HTH_18"/>
    <property type="match status" value="1"/>
</dbReference>
<dbReference type="AlphaFoldDB" id="A0A842I214"/>
<keyword evidence="2" id="KW-0238">DNA-binding</keyword>
<keyword evidence="3" id="KW-0804">Transcription</keyword>
<dbReference type="InterPro" id="IPR014710">
    <property type="entry name" value="RmlC-like_jellyroll"/>
</dbReference>
<dbReference type="Gene3D" id="1.10.10.60">
    <property type="entry name" value="Homeodomain-like"/>
    <property type="match status" value="2"/>
</dbReference>
<dbReference type="Proteomes" id="UP000564378">
    <property type="component" value="Unassembled WGS sequence"/>
</dbReference>